<feature type="transmembrane region" description="Helical" evidence="1">
    <location>
        <begin position="20"/>
        <end position="37"/>
    </location>
</feature>
<keyword evidence="1" id="KW-0812">Transmembrane</keyword>
<feature type="transmembrane region" description="Helical" evidence="1">
    <location>
        <begin position="125"/>
        <end position="150"/>
    </location>
</feature>
<reference evidence="2 5" key="2">
    <citation type="submission" date="2018-05" db="EMBL/GenBank/DDBJ databases">
        <title>Genomic Encyclopedia of Type Strains, Phase IV (KMG-IV): sequencing the most valuable type-strain genomes for metagenomic binning, comparative biology and taxonomic classification.</title>
        <authorList>
            <person name="Goeker M."/>
        </authorList>
    </citation>
    <scope>NUCLEOTIDE SEQUENCE [LARGE SCALE GENOMIC DNA]</scope>
    <source>
        <strain evidence="2 5">DSM 28816</strain>
    </source>
</reference>
<organism evidence="2 5">
    <name type="scientific">Lachnotalea glycerini</name>
    <dbReference type="NCBI Taxonomy" id="1763509"/>
    <lineage>
        <taxon>Bacteria</taxon>
        <taxon>Bacillati</taxon>
        <taxon>Bacillota</taxon>
        <taxon>Clostridia</taxon>
        <taxon>Lachnospirales</taxon>
        <taxon>Lachnospiraceae</taxon>
        <taxon>Lachnotalea</taxon>
    </lineage>
</organism>
<dbReference type="GO" id="GO:0022857">
    <property type="term" value="F:transmembrane transporter activity"/>
    <property type="evidence" value="ECO:0007669"/>
    <property type="project" value="InterPro"/>
</dbReference>
<dbReference type="AlphaFoldDB" id="A0A255INL5"/>
<dbReference type="Proteomes" id="UP000216411">
    <property type="component" value="Unassembled WGS sequence"/>
</dbReference>
<name>A0A255INL5_9FIRM</name>
<proteinExistence type="predicted"/>
<feature type="transmembrane region" description="Helical" evidence="1">
    <location>
        <begin position="57"/>
        <end position="81"/>
    </location>
</feature>
<reference evidence="3 4" key="1">
    <citation type="journal article" date="2017" name="Genome Announc.">
        <title>Draft Genome Sequence of a Sporulating and Motile Strain of Lachnotalea glycerini Isolated from Water in Quebec City, Canada.</title>
        <authorList>
            <person name="Maheux A.F."/>
            <person name="Boudreau D.K."/>
            <person name="Berube E."/>
            <person name="Boissinot M."/>
            <person name="Raymond F."/>
            <person name="Brodeur S."/>
            <person name="Corbeil J."/>
            <person name="Isabel S."/>
            <person name="Omar R.F."/>
            <person name="Bergeron M.G."/>
        </authorList>
    </citation>
    <scope>NUCLEOTIDE SEQUENCE [LARGE SCALE GENOMIC DNA]</scope>
    <source>
        <strain evidence="3 4">CCRI-19302</strain>
    </source>
</reference>
<evidence type="ECO:0000313" key="4">
    <source>
        <dbReference type="Proteomes" id="UP000216411"/>
    </source>
</evidence>
<reference evidence="3" key="3">
    <citation type="submission" date="2018-07" db="EMBL/GenBank/DDBJ databases">
        <authorList>
            <person name="Quirk P.G."/>
            <person name="Krulwich T.A."/>
        </authorList>
    </citation>
    <scope>NUCLEOTIDE SEQUENCE</scope>
    <source>
        <strain evidence="3">CCRI-19302</strain>
    </source>
</reference>
<accession>A0A255INL5</accession>
<dbReference type="OrthoDB" id="4624at2"/>
<feature type="transmembrane region" description="Helical" evidence="1">
    <location>
        <begin position="156"/>
        <end position="174"/>
    </location>
</feature>
<evidence type="ECO:0000313" key="5">
    <source>
        <dbReference type="Proteomes" id="UP000247523"/>
    </source>
</evidence>
<dbReference type="InterPro" id="IPR030949">
    <property type="entry name" value="ECF_S_folate_fam"/>
</dbReference>
<dbReference type="RefSeq" id="WP_094376377.1">
    <property type="nucleotide sequence ID" value="NZ_NOKA02000008.1"/>
</dbReference>
<comment type="caution">
    <text evidence="2">The sequence shown here is derived from an EMBL/GenBank/DDBJ whole genome shotgun (WGS) entry which is preliminary data.</text>
</comment>
<keyword evidence="1" id="KW-0472">Membrane</keyword>
<gene>
    <name evidence="2" type="ORF">C8E03_10241</name>
    <name evidence="3" type="ORF">CG710_007110</name>
</gene>
<dbReference type="NCBIfam" id="TIGR04518">
    <property type="entry name" value="ECF_S_folT_fam"/>
    <property type="match status" value="1"/>
</dbReference>
<sequence length="188" mass="20762">MKQFVLMCSESVKELKKTQNMVLCALIAAIAVILSYTTTIEIGPYIKLGLSQIPNQVVSYLFGPIVGGVFGGMLDVLKFIVRPTGPYFIGFTLSEILSGMIYGLFLYKKPINLKRIAIAGLLDKVIVNCGLNTLWLSVLYGKGFAILLAARIVKNLVMWPIDSLIIFILLTYVVKIIKPIQGKVSFNK</sequence>
<dbReference type="EMBL" id="QICS01000002">
    <property type="protein sequence ID" value="PXV93274.1"/>
    <property type="molecule type" value="Genomic_DNA"/>
</dbReference>
<dbReference type="Gene3D" id="1.10.1760.20">
    <property type="match status" value="1"/>
</dbReference>
<keyword evidence="4" id="KW-1185">Reference proteome</keyword>
<dbReference type="Pfam" id="PF12822">
    <property type="entry name" value="ECF_trnsprt"/>
    <property type="match status" value="1"/>
</dbReference>
<evidence type="ECO:0000313" key="2">
    <source>
        <dbReference type="EMBL" id="PXV93274.1"/>
    </source>
</evidence>
<dbReference type="EMBL" id="NOKA02000008">
    <property type="protein sequence ID" value="RDY31908.1"/>
    <property type="molecule type" value="Genomic_DNA"/>
</dbReference>
<protein>
    <submittedName>
        <fullName evidence="2">ECF transporter S component (Folate family)</fullName>
    </submittedName>
    <submittedName>
        <fullName evidence="3">Folate family ECF transporter S component</fullName>
    </submittedName>
</protein>
<keyword evidence="1" id="KW-1133">Transmembrane helix</keyword>
<feature type="transmembrane region" description="Helical" evidence="1">
    <location>
        <begin position="87"/>
        <end position="105"/>
    </location>
</feature>
<dbReference type="InterPro" id="IPR024529">
    <property type="entry name" value="ECF_trnsprt_substrate-spec"/>
</dbReference>
<dbReference type="Proteomes" id="UP000247523">
    <property type="component" value="Unassembled WGS sequence"/>
</dbReference>
<evidence type="ECO:0000256" key="1">
    <source>
        <dbReference type="SAM" id="Phobius"/>
    </source>
</evidence>
<evidence type="ECO:0000313" key="3">
    <source>
        <dbReference type="EMBL" id="RDY31908.1"/>
    </source>
</evidence>